<reference evidence="3 4" key="1">
    <citation type="submission" date="2024-02" db="EMBL/GenBank/DDBJ databases">
        <authorList>
            <person name="Chen Y."/>
            <person name="Shah S."/>
            <person name="Dougan E. K."/>
            <person name="Thang M."/>
            <person name="Chan C."/>
        </authorList>
    </citation>
    <scope>NUCLEOTIDE SEQUENCE [LARGE SCALE GENOMIC DNA]</scope>
</reference>
<keyword evidence="2" id="KW-0472">Membrane</keyword>
<sequence>AASSSDVVAMPSLPVLSGAADWQTDRDRDIPAQHAARDRPGRAASMRRSSWRRAREQARADIVGALAKLGEVDEEQVALILGGEDDFVDRNGIALPGAVARHLFDSARLGVAVFSLLRSATLVLGGLARIRAAVGSLGMYGGWEVAPRVRGVWDKALAAILSFVVAAIVATQWHSVMNTFGVLLSLASVIDKFFTQGVVVLWVASWLAGLKGALGPFDGINLVVFSSLLVMISFSGIAAFLQQQIPLKTQRQRRTWGAVIKFAGYVLTFVVPVLAAVAVRPSFTPKSLPPLFSIQDQLK</sequence>
<evidence type="ECO:0000313" key="4">
    <source>
        <dbReference type="Proteomes" id="UP001642464"/>
    </source>
</evidence>
<accession>A0ABP0HUZ0</accession>
<feature type="compositionally biased region" description="Basic and acidic residues" evidence="1">
    <location>
        <begin position="23"/>
        <end position="41"/>
    </location>
</feature>
<keyword evidence="4" id="KW-1185">Reference proteome</keyword>
<evidence type="ECO:0000313" key="3">
    <source>
        <dbReference type="EMBL" id="CAK8993512.1"/>
    </source>
</evidence>
<keyword evidence="2" id="KW-1133">Transmembrane helix</keyword>
<keyword evidence="2" id="KW-0812">Transmembrane</keyword>
<feature type="transmembrane region" description="Helical" evidence="2">
    <location>
        <begin position="262"/>
        <end position="283"/>
    </location>
</feature>
<protein>
    <submittedName>
        <fullName evidence="3">Uncharacterized protein</fullName>
    </submittedName>
</protein>
<proteinExistence type="predicted"/>
<feature type="non-terminal residue" evidence="3">
    <location>
        <position position="1"/>
    </location>
</feature>
<organism evidence="3 4">
    <name type="scientific">Durusdinium trenchii</name>
    <dbReference type="NCBI Taxonomy" id="1381693"/>
    <lineage>
        <taxon>Eukaryota</taxon>
        <taxon>Sar</taxon>
        <taxon>Alveolata</taxon>
        <taxon>Dinophyceae</taxon>
        <taxon>Suessiales</taxon>
        <taxon>Symbiodiniaceae</taxon>
        <taxon>Durusdinium</taxon>
    </lineage>
</organism>
<dbReference type="Proteomes" id="UP001642464">
    <property type="component" value="Unassembled WGS sequence"/>
</dbReference>
<feature type="region of interest" description="Disordered" evidence="1">
    <location>
        <begin position="19"/>
        <end position="50"/>
    </location>
</feature>
<feature type="transmembrane region" description="Helical" evidence="2">
    <location>
        <begin position="220"/>
        <end position="241"/>
    </location>
</feature>
<gene>
    <name evidence="3" type="ORF">SCF082_LOCUS3529</name>
</gene>
<comment type="caution">
    <text evidence="3">The sequence shown here is derived from an EMBL/GenBank/DDBJ whole genome shotgun (WGS) entry which is preliminary data.</text>
</comment>
<feature type="transmembrane region" description="Helical" evidence="2">
    <location>
        <begin position="152"/>
        <end position="170"/>
    </location>
</feature>
<dbReference type="EMBL" id="CAXAMM010001809">
    <property type="protein sequence ID" value="CAK8993512.1"/>
    <property type="molecule type" value="Genomic_DNA"/>
</dbReference>
<evidence type="ECO:0000256" key="2">
    <source>
        <dbReference type="SAM" id="Phobius"/>
    </source>
</evidence>
<feature type="transmembrane region" description="Helical" evidence="2">
    <location>
        <begin position="182"/>
        <end position="208"/>
    </location>
</feature>
<name>A0ABP0HUZ0_9DINO</name>
<feature type="transmembrane region" description="Helical" evidence="2">
    <location>
        <begin position="109"/>
        <end position="132"/>
    </location>
</feature>
<evidence type="ECO:0000256" key="1">
    <source>
        <dbReference type="SAM" id="MobiDB-lite"/>
    </source>
</evidence>